<evidence type="ECO:0000313" key="10">
    <source>
        <dbReference type="EMBL" id="SBS26278.1"/>
    </source>
</evidence>
<evidence type="ECO:0000256" key="6">
    <source>
        <dbReference type="ARBA" id="ARBA00023027"/>
    </source>
</evidence>
<feature type="domain" description="Nitroreductase" evidence="9">
    <location>
        <begin position="36"/>
        <end position="188"/>
    </location>
</feature>
<dbReference type="EMBL" id="FLOB01000001">
    <property type="protein sequence ID" value="SBS26278.1"/>
    <property type="molecule type" value="Genomic_DNA"/>
</dbReference>
<organism evidence="10 11">
    <name type="scientific">Marinomonas spartinae</name>
    <dbReference type="NCBI Taxonomy" id="1792290"/>
    <lineage>
        <taxon>Bacteria</taxon>
        <taxon>Pseudomonadati</taxon>
        <taxon>Pseudomonadota</taxon>
        <taxon>Gammaproteobacteria</taxon>
        <taxon>Oceanospirillales</taxon>
        <taxon>Oceanospirillaceae</taxon>
        <taxon>Marinomonas</taxon>
    </lineage>
</organism>
<keyword evidence="2 7" id="KW-0285">Flavoprotein</keyword>
<feature type="binding site" description="in other chain" evidence="8">
    <location>
        <begin position="160"/>
        <end position="162"/>
    </location>
    <ligand>
        <name>FMN</name>
        <dbReference type="ChEBI" id="CHEBI:58210"/>
        <note>ligand shared between dimeric partners</note>
    </ligand>
</feature>
<dbReference type="InterPro" id="IPR026021">
    <property type="entry name" value="YdjA-like"/>
</dbReference>
<dbReference type="Gene3D" id="3.40.109.10">
    <property type="entry name" value="NADH Oxidase"/>
    <property type="match status" value="1"/>
</dbReference>
<keyword evidence="6 7" id="KW-0520">NAD</keyword>
<comment type="similarity">
    <text evidence="1 7">Belongs to the nitroreductase family.</text>
</comment>
<accession>A0A1A8T525</accession>
<dbReference type="InterPro" id="IPR000415">
    <property type="entry name" value="Nitroreductase-like"/>
</dbReference>
<evidence type="ECO:0000313" key="11">
    <source>
        <dbReference type="Proteomes" id="UP000092544"/>
    </source>
</evidence>
<dbReference type="CDD" id="cd02135">
    <property type="entry name" value="YdjA-like"/>
    <property type="match status" value="1"/>
</dbReference>
<dbReference type="InterPro" id="IPR052530">
    <property type="entry name" value="NAD(P)H_nitroreductase"/>
</dbReference>
<feature type="binding site" description="in other chain" evidence="8">
    <location>
        <begin position="37"/>
        <end position="39"/>
    </location>
    <ligand>
        <name>FMN</name>
        <dbReference type="ChEBI" id="CHEBI:58210"/>
        <note>ligand shared between dimeric partners</note>
    </ligand>
</feature>
<keyword evidence="4 7" id="KW-0521">NADP</keyword>
<dbReference type="Proteomes" id="UP000092544">
    <property type="component" value="Unassembled WGS sequence"/>
</dbReference>
<evidence type="ECO:0000256" key="3">
    <source>
        <dbReference type="ARBA" id="ARBA00022643"/>
    </source>
</evidence>
<name>A0A1A8T525_9GAMM</name>
<keyword evidence="11" id="KW-1185">Reference proteome</keyword>
<dbReference type="RefSeq" id="WP_245659012.1">
    <property type="nucleotide sequence ID" value="NZ_FLOB01000001.1"/>
</dbReference>
<keyword evidence="3 7" id="KW-0288">FMN</keyword>
<dbReference type="GO" id="GO:0016491">
    <property type="term" value="F:oxidoreductase activity"/>
    <property type="evidence" value="ECO:0007669"/>
    <property type="project" value="UniProtKB-UniRule"/>
</dbReference>
<dbReference type="PANTHER" id="PTHR43821">
    <property type="entry name" value="NAD(P)H NITROREDUCTASE YDJA-RELATED"/>
    <property type="match status" value="1"/>
</dbReference>
<dbReference type="PIRSF" id="PIRSF000232">
    <property type="entry name" value="YdjA"/>
    <property type="match status" value="1"/>
</dbReference>
<evidence type="ECO:0000256" key="8">
    <source>
        <dbReference type="PIRSR" id="PIRSR000232-1"/>
    </source>
</evidence>
<dbReference type="PANTHER" id="PTHR43821:SF1">
    <property type="entry name" value="NAD(P)H NITROREDUCTASE YDJA-RELATED"/>
    <property type="match status" value="1"/>
</dbReference>
<dbReference type="Pfam" id="PF00881">
    <property type="entry name" value="Nitroreductase"/>
    <property type="match status" value="1"/>
</dbReference>
<keyword evidence="5 7" id="KW-0560">Oxidoreductase</keyword>
<dbReference type="InterPro" id="IPR029479">
    <property type="entry name" value="Nitroreductase"/>
</dbReference>
<sequence length="218" mass="24950">MFDKNEDETYYHYFAYTMHVNLPKESEMDAIQALMTRRSYPRGSLIQPAPNRAEVEQILQAAMTVPDHGNIKPWRFVVIQGQGMKDLEGVLRAMYDGQVEDEVYFNRFIQEIINTPMMICVYSVLNMEHKVSVLDQQLAGGAACEHILLAAHAMGFGGIWHSQETTEALRVMLKMGNEDHILGVMSLGTPKRTSLAKRKSFVDYTFEWDQESGLQPWQ</sequence>
<dbReference type="AlphaFoldDB" id="A0A1A8T525"/>
<protein>
    <recommendedName>
        <fullName evidence="7">Putative NAD(P)H nitroreductase</fullName>
        <ecNumber evidence="7">1.-.-.-</ecNumber>
    </recommendedName>
</protein>
<evidence type="ECO:0000259" key="9">
    <source>
        <dbReference type="Pfam" id="PF00881"/>
    </source>
</evidence>
<feature type="binding site" evidence="8">
    <location>
        <position position="68"/>
    </location>
    <ligand>
        <name>FMN</name>
        <dbReference type="ChEBI" id="CHEBI:58210"/>
        <note>ligand shared between dimeric partners</note>
    </ligand>
</feature>
<evidence type="ECO:0000256" key="7">
    <source>
        <dbReference type="PIRNR" id="PIRNR000232"/>
    </source>
</evidence>
<evidence type="ECO:0000256" key="1">
    <source>
        <dbReference type="ARBA" id="ARBA00007118"/>
    </source>
</evidence>
<evidence type="ECO:0000256" key="4">
    <source>
        <dbReference type="ARBA" id="ARBA00022857"/>
    </source>
</evidence>
<comment type="cofactor">
    <cofactor evidence="8">
        <name>FMN</name>
        <dbReference type="ChEBI" id="CHEBI:58210"/>
    </cofactor>
    <text evidence="8">Binds 1 FMN per subunit.</text>
</comment>
<dbReference type="STRING" id="1792290.MSP8886_00556"/>
<evidence type="ECO:0000256" key="5">
    <source>
        <dbReference type="ARBA" id="ARBA00023002"/>
    </source>
</evidence>
<proteinExistence type="inferred from homology"/>
<dbReference type="EC" id="1.-.-.-" evidence="7"/>
<reference evidence="10 11" key="1">
    <citation type="submission" date="2016-06" db="EMBL/GenBank/DDBJ databases">
        <authorList>
            <person name="Kjaerup R.B."/>
            <person name="Dalgaard T.S."/>
            <person name="Juul-Madsen H.R."/>
        </authorList>
    </citation>
    <scope>NUCLEOTIDE SEQUENCE [LARGE SCALE GENOMIC DNA]</scope>
    <source>
        <strain evidence="10 11">CECT 8886</strain>
    </source>
</reference>
<dbReference type="SUPFAM" id="SSF55469">
    <property type="entry name" value="FMN-dependent nitroreductase-like"/>
    <property type="match status" value="1"/>
</dbReference>
<gene>
    <name evidence="10" type="primary">ydjA_1</name>
    <name evidence="10" type="ORF">MSP8886_00556</name>
</gene>
<evidence type="ECO:0000256" key="2">
    <source>
        <dbReference type="ARBA" id="ARBA00022630"/>
    </source>
</evidence>